<evidence type="ECO:0000259" key="6">
    <source>
        <dbReference type="Pfam" id="PF00557"/>
    </source>
</evidence>
<dbReference type="GO" id="GO:0005737">
    <property type="term" value="C:cytoplasm"/>
    <property type="evidence" value="ECO:0007669"/>
    <property type="project" value="UniProtKB-ARBA"/>
</dbReference>
<comment type="caution">
    <text evidence="9">The sequence shown here is derived from an EMBL/GenBank/DDBJ whole genome shotgun (WGS) entry which is preliminary data.</text>
</comment>
<keyword evidence="3" id="KW-0479">Metal-binding</keyword>
<keyword evidence="4" id="KW-0378">Hydrolase</keyword>
<dbReference type="SUPFAM" id="SSF55920">
    <property type="entry name" value="Creatinase/aminopeptidase"/>
    <property type="match status" value="1"/>
</dbReference>
<sequence>MASTKSPTSMLMDALVSHNLDAIIIDHDDPHATEIPHDAFGALEFISKFSGSWGKALVSRDGAWLWTDSRYYIQAAKELESPWELMRYGIKDVPDIATFIKEKGYKRVGIDAHTTPLKTLNLYLTISKDIKFVELYQNPIYDIWEGRPQLPLDPVRVHPEKYTGMTAADKLAHIRSEMKKESADAVVFSLLDEVAYVLNLRGNDSDVSPLFYGYLLVTKDSAVLFIDDKKVTDDVRNALGSCCVDIKPYGDLSTFLRDITMSAADKSPGERYTLWVSPSASVAICNSFLSAATNDMPRELMQQDTPACIMKAVKNKTELDGMKEAHILDGIALSEFFAIVEKMKQDGTLFQSDELILGDISTRCRAEMPDNRGISFQPISSIGSNCAIVHYRATEDNKTKIEPQVYLLDSGGQYPGGTTDVTRTVHFGTPTAEEKEAYTQVLKGHLALRHAIFPEQTAGATLDILARQYLWSGGRNYYHGTGHGVGAYLNVHEGPMSISTLRKPKMFNIEVIYLEPGMVLSNEPGFYKEGHFGIRIENVVYVTPVEGDFSKDHTKFLTFADLTLVPYCKEMMDLTMLSQQEIDWINEYHSLIASTLIPRMELLSATKYADAIAYLRKAAEPIHK</sequence>
<accession>A0A9W5TBJ0</accession>
<dbReference type="GO" id="GO:0070006">
    <property type="term" value="F:metalloaminopeptidase activity"/>
    <property type="evidence" value="ECO:0007669"/>
    <property type="project" value="InterPro"/>
</dbReference>
<organism evidence="9 10">
    <name type="scientific">Babesia ovis</name>
    <dbReference type="NCBI Taxonomy" id="5869"/>
    <lineage>
        <taxon>Eukaryota</taxon>
        <taxon>Sar</taxon>
        <taxon>Alveolata</taxon>
        <taxon>Apicomplexa</taxon>
        <taxon>Aconoidasida</taxon>
        <taxon>Piroplasmida</taxon>
        <taxon>Babesiidae</taxon>
        <taxon>Babesia</taxon>
    </lineage>
</organism>
<dbReference type="CDD" id="cd01085">
    <property type="entry name" value="APP"/>
    <property type="match status" value="1"/>
</dbReference>
<gene>
    <name evidence="9" type="ORF">BaOVIS_008360</name>
</gene>
<name>A0A9W5TBJ0_BABOV</name>
<dbReference type="Pfam" id="PF01321">
    <property type="entry name" value="Creatinase_N"/>
    <property type="match status" value="1"/>
</dbReference>
<dbReference type="Pfam" id="PF00557">
    <property type="entry name" value="Peptidase_M24"/>
    <property type="match status" value="1"/>
</dbReference>
<dbReference type="EMBL" id="BLIY01000006">
    <property type="protein sequence ID" value="GFE53432.1"/>
    <property type="molecule type" value="Genomic_DNA"/>
</dbReference>
<dbReference type="Gene3D" id="3.90.230.10">
    <property type="entry name" value="Creatinase/methionine aminopeptidase superfamily"/>
    <property type="match status" value="1"/>
</dbReference>
<evidence type="ECO:0000256" key="4">
    <source>
        <dbReference type="ARBA" id="ARBA00022801"/>
    </source>
</evidence>
<dbReference type="InterPro" id="IPR029149">
    <property type="entry name" value="Creatin/AminoP/Spt16_N"/>
</dbReference>
<evidence type="ECO:0000313" key="9">
    <source>
        <dbReference type="EMBL" id="GFE53432.1"/>
    </source>
</evidence>
<dbReference type="InterPro" id="IPR000994">
    <property type="entry name" value="Pept_M24"/>
</dbReference>
<dbReference type="FunFam" id="3.90.230.10:FF:000007">
    <property type="entry name" value="Xaa-Pro aminopeptidase P"/>
    <property type="match status" value="1"/>
</dbReference>
<evidence type="ECO:0000259" key="7">
    <source>
        <dbReference type="Pfam" id="PF01321"/>
    </source>
</evidence>
<feature type="domain" description="Creatinase N-terminal" evidence="7">
    <location>
        <begin position="12"/>
        <end position="126"/>
    </location>
</feature>
<evidence type="ECO:0000256" key="3">
    <source>
        <dbReference type="ARBA" id="ARBA00022723"/>
    </source>
</evidence>
<dbReference type="PANTHER" id="PTHR43763:SF6">
    <property type="entry name" value="XAA-PRO AMINOPEPTIDASE 1"/>
    <property type="match status" value="1"/>
</dbReference>
<dbReference type="InterPro" id="IPR032416">
    <property type="entry name" value="Peptidase_M24_C"/>
</dbReference>
<reference evidence="9" key="1">
    <citation type="submission" date="2019-12" db="EMBL/GenBank/DDBJ databases">
        <title>Genome sequence of Babesia ovis.</title>
        <authorList>
            <person name="Yamagishi J."/>
            <person name="Sevinc F."/>
            <person name="Xuan X."/>
        </authorList>
    </citation>
    <scope>NUCLEOTIDE SEQUENCE</scope>
    <source>
        <strain evidence="9">Selcuk</strain>
    </source>
</reference>
<dbReference type="Pfam" id="PF16188">
    <property type="entry name" value="Peptidase_M24_C"/>
    <property type="match status" value="1"/>
</dbReference>
<feature type="domain" description="Peptidase M24" evidence="6">
    <location>
        <begin position="321"/>
        <end position="543"/>
    </location>
</feature>
<dbReference type="InterPro" id="IPR000587">
    <property type="entry name" value="Creatinase_N"/>
</dbReference>
<keyword evidence="5" id="KW-0464">Manganese</keyword>
<evidence type="ECO:0000313" key="10">
    <source>
        <dbReference type="Proteomes" id="UP001057455"/>
    </source>
</evidence>
<evidence type="ECO:0000259" key="8">
    <source>
        <dbReference type="Pfam" id="PF16188"/>
    </source>
</evidence>
<comment type="cofactor">
    <cofactor evidence="1">
        <name>Mn(2+)</name>
        <dbReference type="ChEBI" id="CHEBI:29035"/>
    </cofactor>
</comment>
<dbReference type="Proteomes" id="UP001057455">
    <property type="component" value="Unassembled WGS sequence"/>
</dbReference>
<evidence type="ECO:0000256" key="2">
    <source>
        <dbReference type="ARBA" id="ARBA00008766"/>
    </source>
</evidence>
<evidence type="ECO:0000256" key="5">
    <source>
        <dbReference type="ARBA" id="ARBA00023211"/>
    </source>
</evidence>
<dbReference type="PANTHER" id="PTHR43763">
    <property type="entry name" value="XAA-PRO AMINOPEPTIDASE 1"/>
    <property type="match status" value="1"/>
</dbReference>
<dbReference type="Gene3D" id="3.40.350.10">
    <property type="entry name" value="Creatinase/prolidase N-terminal domain"/>
    <property type="match status" value="2"/>
</dbReference>
<dbReference type="SUPFAM" id="SSF53092">
    <property type="entry name" value="Creatinase/prolidase N-terminal domain"/>
    <property type="match status" value="1"/>
</dbReference>
<dbReference type="InterPro" id="IPR036005">
    <property type="entry name" value="Creatinase/aminopeptidase-like"/>
</dbReference>
<dbReference type="InterPro" id="IPR050422">
    <property type="entry name" value="X-Pro_aminopeptidase_P"/>
</dbReference>
<protein>
    <submittedName>
        <fullName evidence="9">Metallopeptidase M24 family protein</fullName>
    </submittedName>
</protein>
<evidence type="ECO:0000256" key="1">
    <source>
        <dbReference type="ARBA" id="ARBA00001936"/>
    </source>
</evidence>
<dbReference type="AlphaFoldDB" id="A0A9W5TBJ0"/>
<dbReference type="InterPro" id="IPR033740">
    <property type="entry name" value="Pept_M24B"/>
</dbReference>
<feature type="domain" description="Peptidase M24 C-terminal" evidence="8">
    <location>
        <begin position="555"/>
        <end position="622"/>
    </location>
</feature>
<keyword evidence="10" id="KW-1185">Reference proteome</keyword>
<comment type="similarity">
    <text evidence="2">Belongs to the peptidase M24B family.</text>
</comment>
<dbReference type="Pfam" id="PF16189">
    <property type="entry name" value="Creatinase_N_2"/>
    <property type="match status" value="1"/>
</dbReference>
<dbReference type="GO" id="GO:0046872">
    <property type="term" value="F:metal ion binding"/>
    <property type="evidence" value="ECO:0007669"/>
    <property type="project" value="UniProtKB-KW"/>
</dbReference>
<dbReference type="OrthoDB" id="9995434at2759"/>
<proteinExistence type="inferred from homology"/>